<name>A0ABS3M1N7_9PROT</name>
<sequence>AEDGKGKGLRATTIGELDAAVKAALAHKDGPVLIECVIPRDDCTSELISWGRHVATANARPPAH</sequence>
<keyword evidence="1" id="KW-0670">Pyruvate</keyword>
<dbReference type="InterPro" id="IPR029061">
    <property type="entry name" value="THDP-binding"/>
</dbReference>
<dbReference type="Proteomes" id="UP000664771">
    <property type="component" value="Unassembled WGS sequence"/>
</dbReference>
<gene>
    <name evidence="1" type="ORF">J2D73_20250</name>
</gene>
<dbReference type="EMBL" id="JAFVMF010000064">
    <property type="protein sequence ID" value="MBO1362111.1"/>
    <property type="molecule type" value="Genomic_DNA"/>
</dbReference>
<evidence type="ECO:0000313" key="1">
    <source>
        <dbReference type="EMBL" id="MBO1362111.1"/>
    </source>
</evidence>
<proteinExistence type="predicted"/>
<feature type="non-terminal residue" evidence="1">
    <location>
        <position position="1"/>
    </location>
</feature>
<accession>A0ABS3M1N7</accession>
<protein>
    <submittedName>
        <fullName evidence="1">Pyruvate decarboxylase</fullName>
    </submittedName>
</protein>
<keyword evidence="2" id="KW-1185">Reference proteome</keyword>
<dbReference type="Gene3D" id="3.40.50.970">
    <property type="match status" value="1"/>
</dbReference>
<dbReference type="SUPFAM" id="SSF52518">
    <property type="entry name" value="Thiamin diphosphate-binding fold (THDP-binding)"/>
    <property type="match status" value="1"/>
</dbReference>
<evidence type="ECO:0000313" key="2">
    <source>
        <dbReference type="Proteomes" id="UP000664771"/>
    </source>
</evidence>
<reference evidence="1 2" key="1">
    <citation type="submission" date="2021-03" db="EMBL/GenBank/DDBJ databases">
        <title>The complete genome sequence of Acetobacter sacchari TBRC 11175.</title>
        <authorList>
            <person name="Charoenyingcharoen P."/>
            <person name="Yukphan P."/>
        </authorList>
    </citation>
    <scope>NUCLEOTIDE SEQUENCE [LARGE SCALE GENOMIC DNA]</scope>
    <source>
        <strain evidence="1 2">TBRC 11175</strain>
    </source>
</reference>
<comment type="caution">
    <text evidence="1">The sequence shown here is derived from an EMBL/GenBank/DDBJ whole genome shotgun (WGS) entry which is preliminary data.</text>
</comment>
<organism evidence="1 2">
    <name type="scientific">Acetobacter sacchari</name>
    <dbReference type="NCBI Taxonomy" id="2661687"/>
    <lineage>
        <taxon>Bacteria</taxon>
        <taxon>Pseudomonadati</taxon>
        <taxon>Pseudomonadota</taxon>
        <taxon>Alphaproteobacteria</taxon>
        <taxon>Acetobacterales</taxon>
        <taxon>Acetobacteraceae</taxon>
        <taxon>Acetobacter</taxon>
    </lineage>
</organism>